<keyword evidence="2" id="KW-1133">Transmembrane helix</keyword>
<keyword evidence="2" id="KW-0812">Transmembrane</keyword>
<dbReference type="EMBL" id="UYRR01033267">
    <property type="protein sequence ID" value="VDK58318.1"/>
    <property type="molecule type" value="Genomic_DNA"/>
</dbReference>
<sequence>METDKQPTPPHSSNAFSDGFNAHRLSTTAEESSIASKSSEQLCEISSSAVAKSTAPDTAGSDAVTQTKPSTPEAPATTTSTTGPPVSFRSRGFRGAHASFRLRMLQEQHGFEPVPSFSNTVIFLISVACLECLSQLAALSIILKFI</sequence>
<accession>A0A0M3K8D8</accession>
<name>A0A0M3K8D8_ANISI</name>
<proteinExistence type="predicted"/>
<feature type="compositionally biased region" description="Low complexity" evidence="1">
    <location>
        <begin position="26"/>
        <end position="40"/>
    </location>
</feature>
<reference evidence="3 4" key="2">
    <citation type="submission" date="2018-11" db="EMBL/GenBank/DDBJ databases">
        <authorList>
            <consortium name="Pathogen Informatics"/>
        </authorList>
    </citation>
    <scope>NUCLEOTIDE SEQUENCE [LARGE SCALE GENOMIC DNA]</scope>
</reference>
<reference evidence="5" key="1">
    <citation type="submission" date="2017-02" db="UniProtKB">
        <authorList>
            <consortium name="WormBaseParasite"/>
        </authorList>
    </citation>
    <scope>IDENTIFICATION</scope>
</reference>
<feature type="compositionally biased region" description="Low complexity" evidence="1">
    <location>
        <begin position="67"/>
        <end position="85"/>
    </location>
</feature>
<dbReference type="OrthoDB" id="5868946at2759"/>
<gene>
    <name evidence="3" type="ORF">ASIM_LOCUS16636</name>
</gene>
<keyword evidence="2" id="KW-0472">Membrane</keyword>
<evidence type="ECO:0000313" key="4">
    <source>
        <dbReference type="Proteomes" id="UP000267096"/>
    </source>
</evidence>
<evidence type="ECO:0000256" key="1">
    <source>
        <dbReference type="SAM" id="MobiDB-lite"/>
    </source>
</evidence>
<feature type="transmembrane region" description="Helical" evidence="2">
    <location>
        <begin position="121"/>
        <end position="143"/>
    </location>
</feature>
<evidence type="ECO:0000313" key="3">
    <source>
        <dbReference type="EMBL" id="VDK58318.1"/>
    </source>
</evidence>
<dbReference type="AlphaFoldDB" id="A0A0M3K8D8"/>
<organism evidence="5">
    <name type="scientific">Anisakis simplex</name>
    <name type="common">Herring worm</name>
    <dbReference type="NCBI Taxonomy" id="6269"/>
    <lineage>
        <taxon>Eukaryota</taxon>
        <taxon>Metazoa</taxon>
        <taxon>Ecdysozoa</taxon>
        <taxon>Nematoda</taxon>
        <taxon>Chromadorea</taxon>
        <taxon>Rhabditida</taxon>
        <taxon>Spirurina</taxon>
        <taxon>Ascaridomorpha</taxon>
        <taxon>Ascaridoidea</taxon>
        <taxon>Anisakidae</taxon>
        <taxon>Anisakis</taxon>
        <taxon>Anisakis simplex complex</taxon>
    </lineage>
</organism>
<evidence type="ECO:0000313" key="5">
    <source>
        <dbReference type="WBParaSite" id="ASIM_0001722901-mRNA-1"/>
    </source>
</evidence>
<keyword evidence="4" id="KW-1185">Reference proteome</keyword>
<feature type="region of interest" description="Disordered" evidence="1">
    <location>
        <begin position="1"/>
        <end position="91"/>
    </location>
</feature>
<protein>
    <submittedName>
        <fullName evidence="3 5">Uncharacterized protein</fullName>
    </submittedName>
</protein>
<dbReference type="WBParaSite" id="ASIM_0001722901-mRNA-1">
    <property type="protein sequence ID" value="ASIM_0001722901-mRNA-1"/>
    <property type="gene ID" value="ASIM_0001722901"/>
</dbReference>
<dbReference type="Proteomes" id="UP000267096">
    <property type="component" value="Unassembled WGS sequence"/>
</dbReference>
<evidence type="ECO:0000256" key="2">
    <source>
        <dbReference type="SAM" id="Phobius"/>
    </source>
</evidence>